<keyword evidence="22" id="KW-1185">Reference proteome</keyword>
<dbReference type="RefSeq" id="WP_024030750.1">
    <property type="nucleotide sequence ID" value="NZ_ALAN01000150.1"/>
</dbReference>
<dbReference type="HAMAP" id="MF_00021">
    <property type="entry name" value="ThiI"/>
    <property type="match status" value="1"/>
</dbReference>
<evidence type="ECO:0000256" key="1">
    <source>
        <dbReference type="ARBA" id="ARBA00004496"/>
    </source>
</evidence>
<dbReference type="Pfam" id="PF02568">
    <property type="entry name" value="ThiI"/>
    <property type="match status" value="1"/>
</dbReference>
<dbReference type="Gene3D" id="3.40.50.620">
    <property type="entry name" value="HUPs"/>
    <property type="match status" value="1"/>
</dbReference>
<dbReference type="SUPFAM" id="SSF143437">
    <property type="entry name" value="THUMP domain-like"/>
    <property type="match status" value="1"/>
</dbReference>
<evidence type="ECO:0000259" key="20">
    <source>
        <dbReference type="PROSITE" id="PS51165"/>
    </source>
</evidence>
<keyword evidence="6 19" id="KW-0547">Nucleotide-binding</keyword>
<dbReference type="SMART" id="SM00981">
    <property type="entry name" value="THUMP"/>
    <property type="match status" value="1"/>
</dbReference>
<dbReference type="InterPro" id="IPR014729">
    <property type="entry name" value="Rossmann-like_a/b/a_fold"/>
</dbReference>
<evidence type="ECO:0000256" key="3">
    <source>
        <dbReference type="ARBA" id="ARBA00022490"/>
    </source>
</evidence>
<dbReference type="GO" id="GO:0140741">
    <property type="term" value="F:tRNA-uracil-4 sulfurtransferase activity"/>
    <property type="evidence" value="ECO:0007669"/>
    <property type="project" value="UniProtKB-EC"/>
</dbReference>
<evidence type="ECO:0000313" key="22">
    <source>
        <dbReference type="Proteomes" id="UP000018877"/>
    </source>
</evidence>
<comment type="catalytic activity">
    <reaction evidence="10 19">
        <text>[ThiI sulfur-carrier protein]-S-sulfanyl-L-cysteine + a uridine in tRNA + 2 reduced [2Fe-2S]-[ferredoxin] + ATP + H(+) = [ThiI sulfur-carrier protein]-L-cysteine + a 4-thiouridine in tRNA + 2 oxidized [2Fe-2S]-[ferredoxin] + AMP + diphosphate</text>
        <dbReference type="Rhea" id="RHEA:24176"/>
        <dbReference type="Rhea" id="RHEA-COMP:10000"/>
        <dbReference type="Rhea" id="RHEA-COMP:10001"/>
        <dbReference type="Rhea" id="RHEA-COMP:13337"/>
        <dbReference type="Rhea" id="RHEA-COMP:13338"/>
        <dbReference type="Rhea" id="RHEA-COMP:13339"/>
        <dbReference type="Rhea" id="RHEA-COMP:13340"/>
        <dbReference type="ChEBI" id="CHEBI:15378"/>
        <dbReference type="ChEBI" id="CHEBI:29950"/>
        <dbReference type="ChEBI" id="CHEBI:30616"/>
        <dbReference type="ChEBI" id="CHEBI:33019"/>
        <dbReference type="ChEBI" id="CHEBI:33737"/>
        <dbReference type="ChEBI" id="CHEBI:33738"/>
        <dbReference type="ChEBI" id="CHEBI:61963"/>
        <dbReference type="ChEBI" id="CHEBI:65315"/>
        <dbReference type="ChEBI" id="CHEBI:136798"/>
        <dbReference type="ChEBI" id="CHEBI:456215"/>
        <dbReference type="EC" id="2.8.1.4"/>
    </reaction>
</comment>
<evidence type="ECO:0000256" key="4">
    <source>
        <dbReference type="ARBA" id="ARBA00022555"/>
    </source>
</evidence>
<evidence type="ECO:0000256" key="10">
    <source>
        <dbReference type="ARBA" id="ARBA00050570"/>
    </source>
</evidence>
<dbReference type="InterPro" id="IPR004114">
    <property type="entry name" value="THUMP_dom"/>
</dbReference>
<dbReference type="CDD" id="cd01712">
    <property type="entry name" value="PPase_ThiI"/>
    <property type="match status" value="1"/>
</dbReference>
<dbReference type="GO" id="GO:0005524">
    <property type="term" value="F:ATP binding"/>
    <property type="evidence" value="ECO:0007669"/>
    <property type="project" value="UniProtKB-UniRule"/>
</dbReference>
<dbReference type="Pfam" id="PF22025">
    <property type="entry name" value="ThiI_fer"/>
    <property type="match status" value="1"/>
</dbReference>
<feature type="binding site" evidence="19">
    <location>
        <position position="287"/>
    </location>
    <ligand>
        <name>ATP</name>
        <dbReference type="ChEBI" id="CHEBI:30616"/>
    </ligand>
</feature>
<keyword evidence="8 19" id="KW-0694">RNA-binding</keyword>
<feature type="domain" description="THUMP" evidence="20">
    <location>
        <begin position="60"/>
        <end position="165"/>
    </location>
</feature>
<dbReference type="Gene3D" id="3.30.2130.30">
    <property type="match status" value="1"/>
</dbReference>
<accession>A0AB94IGX2</accession>
<dbReference type="Pfam" id="PF02926">
    <property type="entry name" value="THUMP"/>
    <property type="match status" value="1"/>
</dbReference>
<dbReference type="GO" id="GO:0000049">
    <property type="term" value="F:tRNA binding"/>
    <property type="evidence" value="ECO:0007669"/>
    <property type="project" value="UniProtKB-UniRule"/>
</dbReference>
<dbReference type="PANTHER" id="PTHR43209:SF1">
    <property type="entry name" value="TRNA SULFURTRANSFERASE"/>
    <property type="match status" value="1"/>
</dbReference>
<dbReference type="GO" id="GO:0009228">
    <property type="term" value="P:thiamine biosynthetic process"/>
    <property type="evidence" value="ECO:0007669"/>
    <property type="project" value="UniProtKB-KW"/>
</dbReference>
<comment type="caution">
    <text evidence="21">The sequence shown here is derived from an EMBL/GenBank/DDBJ whole genome shotgun (WGS) entry which is preliminary data.</text>
</comment>
<keyword evidence="3 19" id="KW-0963">Cytoplasm</keyword>
<dbReference type="InterPro" id="IPR054173">
    <property type="entry name" value="ThiI_fer"/>
</dbReference>
<evidence type="ECO:0000256" key="5">
    <source>
        <dbReference type="ARBA" id="ARBA00022679"/>
    </source>
</evidence>
<feature type="binding site" evidence="19">
    <location>
        <begin position="183"/>
        <end position="184"/>
    </location>
    <ligand>
        <name>ATP</name>
        <dbReference type="ChEBI" id="CHEBI:30616"/>
    </ligand>
</feature>
<evidence type="ECO:0000256" key="16">
    <source>
        <dbReference type="ARBA" id="ARBA00075337"/>
    </source>
</evidence>
<keyword evidence="7 19" id="KW-0067">ATP-binding</keyword>
<evidence type="ECO:0000256" key="9">
    <source>
        <dbReference type="ARBA" id="ARBA00022977"/>
    </source>
</evidence>
<dbReference type="AlphaFoldDB" id="A0AB94IGX2"/>
<dbReference type="InterPro" id="IPR049961">
    <property type="entry name" value="ThiI_N"/>
</dbReference>
<feature type="binding site" evidence="19">
    <location>
        <begin position="208"/>
        <end position="209"/>
    </location>
    <ligand>
        <name>ATP</name>
        <dbReference type="ChEBI" id="CHEBI:30616"/>
    </ligand>
</feature>
<evidence type="ECO:0000256" key="13">
    <source>
        <dbReference type="ARBA" id="ARBA00061472"/>
    </source>
</evidence>
<dbReference type="GO" id="GO:0005829">
    <property type="term" value="C:cytosol"/>
    <property type="evidence" value="ECO:0007669"/>
    <property type="project" value="TreeGrafter"/>
</dbReference>
<reference evidence="21 22" key="1">
    <citation type="journal article" date="2014" name="Environ. Microbiol.">
        <title>The nitrate-ammonifying and nosZ-carrying bacterium Bacillus vireti is a potent source and sink for nitric and nitrous oxide under high nitrate conditions.</title>
        <authorList>
            <person name="Mania D."/>
            <person name="Heylen K."/>
            <person name="van Spanning R.J."/>
            <person name="Frostegard A."/>
        </authorList>
    </citation>
    <scope>NUCLEOTIDE SEQUENCE [LARGE SCALE GENOMIC DNA]</scope>
    <source>
        <strain evidence="21 22">LMG 21834</strain>
    </source>
</reference>
<evidence type="ECO:0000256" key="8">
    <source>
        <dbReference type="ARBA" id="ARBA00022884"/>
    </source>
</evidence>
<keyword evidence="5 19" id="KW-0808">Transferase</keyword>
<feature type="binding site" evidence="19">
    <location>
        <position position="265"/>
    </location>
    <ligand>
        <name>ATP</name>
        <dbReference type="ChEBI" id="CHEBI:30616"/>
    </ligand>
</feature>
<name>A0AB94IGX2_9BACI</name>
<dbReference type="NCBIfam" id="TIGR00342">
    <property type="entry name" value="tRNA uracil 4-sulfurtransferase ThiI"/>
    <property type="match status" value="1"/>
</dbReference>
<evidence type="ECO:0000256" key="11">
    <source>
        <dbReference type="ARBA" id="ARBA00052330"/>
    </source>
</evidence>
<dbReference type="InterPro" id="IPR049962">
    <property type="entry name" value="THUMP_ThiI"/>
</dbReference>
<protein>
    <recommendedName>
        <fullName evidence="15 19">Probable tRNA sulfurtransferase</fullName>
        <ecNumber evidence="14 19">2.8.1.4</ecNumber>
    </recommendedName>
    <alternativeName>
        <fullName evidence="16 19">Sulfur carrier protein ThiS sulfurtransferase</fullName>
    </alternativeName>
    <alternativeName>
        <fullName evidence="17 19">Thiamine biosynthesis protein ThiI</fullName>
    </alternativeName>
    <alternativeName>
        <fullName evidence="18 19">tRNA 4-thiouridine synthase</fullName>
    </alternativeName>
</protein>
<dbReference type="GO" id="GO:0004810">
    <property type="term" value="F:CCA tRNA nucleotidyltransferase activity"/>
    <property type="evidence" value="ECO:0007669"/>
    <property type="project" value="InterPro"/>
</dbReference>
<evidence type="ECO:0000313" key="21">
    <source>
        <dbReference type="EMBL" id="ETI66360.1"/>
    </source>
</evidence>
<dbReference type="FunFam" id="3.40.50.620:FF:000053">
    <property type="entry name" value="Probable tRNA sulfurtransferase"/>
    <property type="match status" value="1"/>
</dbReference>
<dbReference type="SUPFAM" id="SSF52402">
    <property type="entry name" value="Adenine nucleotide alpha hydrolases-like"/>
    <property type="match status" value="1"/>
</dbReference>
<evidence type="ECO:0000256" key="7">
    <source>
        <dbReference type="ARBA" id="ARBA00022840"/>
    </source>
</evidence>
<dbReference type="InterPro" id="IPR020536">
    <property type="entry name" value="ThiI_AANH"/>
</dbReference>
<dbReference type="PANTHER" id="PTHR43209">
    <property type="entry name" value="TRNA SULFURTRANSFERASE"/>
    <property type="match status" value="1"/>
</dbReference>
<comment type="catalytic activity">
    <reaction evidence="11 19">
        <text>[ThiS sulfur-carrier protein]-C-terminal Gly-Gly-AMP + S-sulfanyl-L-cysteinyl-[cysteine desulfurase] + AH2 = [ThiS sulfur-carrier protein]-C-terminal-Gly-aminoethanethioate + L-cysteinyl-[cysteine desulfurase] + A + AMP + 2 H(+)</text>
        <dbReference type="Rhea" id="RHEA:43340"/>
        <dbReference type="Rhea" id="RHEA-COMP:12157"/>
        <dbReference type="Rhea" id="RHEA-COMP:12158"/>
        <dbReference type="Rhea" id="RHEA-COMP:12910"/>
        <dbReference type="Rhea" id="RHEA-COMP:19908"/>
        <dbReference type="ChEBI" id="CHEBI:13193"/>
        <dbReference type="ChEBI" id="CHEBI:15378"/>
        <dbReference type="ChEBI" id="CHEBI:17499"/>
        <dbReference type="ChEBI" id="CHEBI:29950"/>
        <dbReference type="ChEBI" id="CHEBI:61963"/>
        <dbReference type="ChEBI" id="CHEBI:90618"/>
        <dbReference type="ChEBI" id="CHEBI:232372"/>
        <dbReference type="ChEBI" id="CHEBI:456215"/>
    </reaction>
</comment>
<dbReference type="EC" id="2.8.1.4" evidence="14 19"/>
<dbReference type="PROSITE" id="PS51165">
    <property type="entry name" value="THUMP"/>
    <property type="match status" value="1"/>
</dbReference>
<dbReference type="GO" id="GO:0009229">
    <property type="term" value="P:thiamine diphosphate biosynthetic process"/>
    <property type="evidence" value="ECO:0007669"/>
    <property type="project" value="UniProtKB-UniRule"/>
</dbReference>
<keyword evidence="9 19" id="KW-0784">Thiamine biosynthesis</keyword>
<comment type="pathway">
    <text evidence="2 19">Cofactor biosynthesis; thiamine diphosphate biosynthesis.</text>
</comment>
<dbReference type="Proteomes" id="UP000018877">
    <property type="component" value="Unassembled WGS sequence"/>
</dbReference>
<dbReference type="CDD" id="cd11716">
    <property type="entry name" value="THUMP_ThiI"/>
    <property type="match status" value="1"/>
</dbReference>
<comment type="similarity">
    <text evidence="13 19">Belongs to the ThiI family.</text>
</comment>
<comment type="function">
    <text evidence="12 19">Catalyzes the ATP-dependent transfer of a sulfur to tRNA to produce 4-thiouridine in position 8 of tRNAs, which functions as a near-UV photosensor. Also catalyzes the transfer of sulfur to the sulfur carrier protein ThiS, forming ThiS-thiocarboxylate. This is a step in the synthesis of thiazole, in the thiamine biosynthesis pathway. The sulfur is donated as persulfide by IscS.</text>
</comment>
<organism evidence="21 22">
    <name type="scientific">Neobacillus vireti LMG 21834</name>
    <dbReference type="NCBI Taxonomy" id="1131730"/>
    <lineage>
        <taxon>Bacteria</taxon>
        <taxon>Bacillati</taxon>
        <taxon>Bacillota</taxon>
        <taxon>Bacilli</taxon>
        <taxon>Bacillales</taxon>
        <taxon>Bacillaceae</taxon>
        <taxon>Neobacillus</taxon>
    </lineage>
</organism>
<evidence type="ECO:0000256" key="18">
    <source>
        <dbReference type="ARBA" id="ARBA00080570"/>
    </source>
</evidence>
<feature type="binding site" evidence="19">
    <location>
        <position position="296"/>
    </location>
    <ligand>
        <name>ATP</name>
        <dbReference type="ChEBI" id="CHEBI:30616"/>
    </ligand>
</feature>
<evidence type="ECO:0000256" key="17">
    <source>
        <dbReference type="ARBA" id="ARBA00077849"/>
    </source>
</evidence>
<proteinExistence type="inferred from homology"/>
<keyword evidence="4 19" id="KW-0820">tRNA-binding</keyword>
<evidence type="ECO:0000256" key="6">
    <source>
        <dbReference type="ARBA" id="ARBA00022741"/>
    </source>
</evidence>
<evidence type="ECO:0000256" key="12">
    <source>
        <dbReference type="ARBA" id="ARBA00058382"/>
    </source>
</evidence>
<dbReference type="InterPro" id="IPR050102">
    <property type="entry name" value="tRNA_sulfurtransferase_ThiI"/>
</dbReference>
<dbReference type="GO" id="GO:0052837">
    <property type="term" value="P:thiazole biosynthetic process"/>
    <property type="evidence" value="ECO:0007669"/>
    <property type="project" value="TreeGrafter"/>
</dbReference>
<gene>
    <name evidence="19" type="primary">thiI</name>
    <name evidence="21" type="ORF">BAVI_22953</name>
</gene>
<sequence>MNYDRILIRYGEISTKGRNRNKFVEKLRKSVRIALAPFPKIKVEASRDRMYVLLNGENGIEIIEKLQTIFGIQSFSPAIKVARDVESLKQAALQLIQTLFREGQTFKVTTKRSDKTYELDTDGVNQTIGAHLLKNIPGIKVDVKNPDINLRVEVRKEAIYLSCETIQGAGGLPIGSSGKAMLMLSGGIDSPVAGFLAMKRGVEIEAVHFFSPPFTSERSKEKVIDLTKKLAEIYGSITLHVVPFTDIQQTIREQIPENYSMTTTRRMMLRITDEIRKNREGLAIITGESLGQVASQTLESMYTINEVTNTPVLRPLITMDKTEIIKIAQEIDTLEISNRPFEDCCTIFVPASPKTKPKREKVNHYESFFDFEPMIQTAVQEIETLVIKSDTTDTEKQSEFNGLF</sequence>
<evidence type="ECO:0000256" key="14">
    <source>
        <dbReference type="ARBA" id="ARBA00066827"/>
    </source>
</evidence>
<evidence type="ECO:0000256" key="2">
    <source>
        <dbReference type="ARBA" id="ARBA00004948"/>
    </source>
</evidence>
<evidence type="ECO:0000256" key="15">
    <source>
        <dbReference type="ARBA" id="ARBA00071867"/>
    </source>
</evidence>
<dbReference type="InterPro" id="IPR003720">
    <property type="entry name" value="tRNA_STrfase"/>
</dbReference>
<dbReference type="EMBL" id="ALAN01000150">
    <property type="protein sequence ID" value="ETI66360.1"/>
    <property type="molecule type" value="Genomic_DNA"/>
</dbReference>
<evidence type="ECO:0000256" key="19">
    <source>
        <dbReference type="HAMAP-Rule" id="MF_00021"/>
    </source>
</evidence>
<comment type="subcellular location">
    <subcellularLocation>
        <location evidence="1 19">Cytoplasm</location>
    </subcellularLocation>
</comment>
<dbReference type="GO" id="GO:0002937">
    <property type="term" value="P:tRNA 4-thiouridine biosynthesis"/>
    <property type="evidence" value="ECO:0007669"/>
    <property type="project" value="TreeGrafter"/>
</dbReference>